<feature type="compositionally biased region" description="Polar residues" evidence="1">
    <location>
        <begin position="263"/>
        <end position="281"/>
    </location>
</feature>
<organism evidence="2 3">
    <name type="scientific">Dothidotthia symphoricarpi CBS 119687</name>
    <dbReference type="NCBI Taxonomy" id="1392245"/>
    <lineage>
        <taxon>Eukaryota</taxon>
        <taxon>Fungi</taxon>
        <taxon>Dikarya</taxon>
        <taxon>Ascomycota</taxon>
        <taxon>Pezizomycotina</taxon>
        <taxon>Dothideomycetes</taxon>
        <taxon>Pleosporomycetidae</taxon>
        <taxon>Pleosporales</taxon>
        <taxon>Dothidotthiaceae</taxon>
        <taxon>Dothidotthia</taxon>
    </lineage>
</organism>
<feature type="compositionally biased region" description="Basic and acidic residues" evidence="1">
    <location>
        <begin position="26"/>
        <end position="40"/>
    </location>
</feature>
<feature type="compositionally biased region" description="Polar residues" evidence="1">
    <location>
        <begin position="349"/>
        <end position="360"/>
    </location>
</feature>
<protein>
    <submittedName>
        <fullName evidence="2">Uncharacterized protein</fullName>
    </submittedName>
</protein>
<dbReference type="EMBL" id="ML977499">
    <property type="protein sequence ID" value="KAF2133535.1"/>
    <property type="molecule type" value="Genomic_DNA"/>
</dbReference>
<evidence type="ECO:0000313" key="3">
    <source>
        <dbReference type="Proteomes" id="UP000799771"/>
    </source>
</evidence>
<keyword evidence="3" id="KW-1185">Reference proteome</keyword>
<feature type="region of interest" description="Disordered" evidence="1">
    <location>
        <begin position="204"/>
        <end position="500"/>
    </location>
</feature>
<dbReference type="GeneID" id="54410526"/>
<proteinExistence type="predicted"/>
<evidence type="ECO:0000313" key="2">
    <source>
        <dbReference type="EMBL" id="KAF2133535.1"/>
    </source>
</evidence>
<dbReference type="OrthoDB" id="3439035at2759"/>
<accession>A0A6A6ARC4</accession>
<feature type="compositionally biased region" description="Low complexity" evidence="1">
    <location>
        <begin position="458"/>
        <end position="473"/>
    </location>
</feature>
<gene>
    <name evidence="2" type="ORF">P153DRAFT_381964</name>
</gene>
<name>A0A6A6ARC4_9PLEO</name>
<feature type="compositionally biased region" description="Low complexity" evidence="1">
    <location>
        <begin position="70"/>
        <end position="100"/>
    </location>
</feature>
<evidence type="ECO:0000256" key="1">
    <source>
        <dbReference type="SAM" id="MobiDB-lite"/>
    </source>
</evidence>
<feature type="region of interest" description="Disordered" evidence="1">
    <location>
        <begin position="1"/>
        <end position="166"/>
    </location>
</feature>
<dbReference type="Proteomes" id="UP000799771">
    <property type="component" value="Unassembled WGS sequence"/>
</dbReference>
<dbReference type="AlphaFoldDB" id="A0A6A6ARC4"/>
<dbReference type="RefSeq" id="XP_033527922.1">
    <property type="nucleotide sequence ID" value="XM_033670094.1"/>
</dbReference>
<reference evidence="2" key="1">
    <citation type="journal article" date="2020" name="Stud. Mycol.">
        <title>101 Dothideomycetes genomes: a test case for predicting lifestyles and emergence of pathogens.</title>
        <authorList>
            <person name="Haridas S."/>
            <person name="Albert R."/>
            <person name="Binder M."/>
            <person name="Bloem J."/>
            <person name="Labutti K."/>
            <person name="Salamov A."/>
            <person name="Andreopoulos B."/>
            <person name="Baker S."/>
            <person name="Barry K."/>
            <person name="Bills G."/>
            <person name="Bluhm B."/>
            <person name="Cannon C."/>
            <person name="Castanera R."/>
            <person name="Culley D."/>
            <person name="Daum C."/>
            <person name="Ezra D."/>
            <person name="Gonzalez J."/>
            <person name="Henrissat B."/>
            <person name="Kuo A."/>
            <person name="Liang C."/>
            <person name="Lipzen A."/>
            <person name="Lutzoni F."/>
            <person name="Magnuson J."/>
            <person name="Mondo S."/>
            <person name="Nolan M."/>
            <person name="Ohm R."/>
            <person name="Pangilinan J."/>
            <person name="Park H.-J."/>
            <person name="Ramirez L."/>
            <person name="Alfaro M."/>
            <person name="Sun H."/>
            <person name="Tritt A."/>
            <person name="Yoshinaga Y."/>
            <person name="Zwiers L.-H."/>
            <person name="Turgeon B."/>
            <person name="Goodwin S."/>
            <person name="Spatafora J."/>
            <person name="Crous P."/>
            <person name="Grigoriev I."/>
        </authorList>
    </citation>
    <scope>NUCLEOTIDE SEQUENCE</scope>
    <source>
        <strain evidence="2">CBS 119687</strain>
    </source>
</reference>
<feature type="compositionally biased region" description="Basic and acidic residues" evidence="1">
    <location>
        <begin position="315"/>
        <end position="325"/>
    </location>
</feature>
<sequence>MEPATQDDAHSIVSGLTSLESEADDFERLMIQKERDDHRLKTGQAQPFRKARTHPRVGLTIDNLERNNARNEAAQGANARASSGGGSPPSSSGSMRSDPAIHAPAGWGRKGKTNMKWMRTITYEEEREQHTPVPADEDAAYANAPRHSIEDSPLSRKSAYGTPRHGEDADWDFTFDLNEASILASTPYIPRNTALDDIRQREMESLREQGVAKAQMDTTRDGEAESPSARSGKGVSKSMANSVASLPDHATGSPQKRPRTRTDSWQALSRSQPTLGTTTAHSPIAVHKKSAETIGVVERDVAVSAQRVPPRRAGTRREDSQDLLRRLARVSNTPSPARVEAARPKTAHGRQQSSSSQTMVNDAPSPSPEVKEEVVEDAPAPPPAAAERPASQYDQPPPETQKPENTPQSAPETPAEEPDPTPTPAPVERSILNPKTPIVTGAWVDTPGPRTALRTTNPPQTRSRSQSPPQTSPRKSKSPTKRSASLPGITPLEPKRPHLPSSALDALIQSARHDSADYGDSTINSLQDLMCPGDEVDEDTLQGLKLPTEIPKNEAERQRQQELTHLHRMNERLRAARTSIRDASRGMKRLDDQVEGAEEGDMGRKVGVVHAECPCAADNAHMSVWRSCRSWVWDERLKVSRKGTQWRRIGGLTGLGLLLMMAALWWVGEEIACEIHCHPQFATSSPYPFSVNMHAPRYPFVLPTLFYRALVRPWWLPLSALLSPFAAQLSLAHGMGHVQDSPHAHALTHTRAWALESQATAVVDVDVDEEMVWGARMVDDEVLRERGR</sequence>